<dbReference type="EMBL" id="MNCJ02000327">
    <property type="protein sequence ID" value="KAF5778470.1"/>
    <property type="molecule type" value="Genomic_DNA"/>
</dbReference>
<accession>A0A251RYQ7</accession>
<proteinExistence type="predicted"/>
<gene>
    <name evidence="3" type="ORF">HannXRQ_Chr16g0512391</name>
    <name evidence="2" type="ORF">HanXRQr2_Chr12g0547891</name>
</gene>
<feature type="transmembrane region" description="Helical" evidence="1">
    <location>
        <begin position="51"/>
        <end position="71"/>
    </location>
</feature>
<dbReference type="Gramene" id="mRNA:HanXRQr2_Chr12g0547891">
    <property type="protein sequence ID" value="CDS:HanXRQr2_Chr12g0547891.1"/>
    <property type="gene ID" value="HanXRQr2_Chr12g0547891"/>
</dbReference>
<keyword evidence="1" id="KW-1133">Transmembrane helix</keyword>
<evidence type="ECO:0000313" key="3">
    <source>
        <dbReference type="EMBL" id="OTF91587.1"/>
    </source>
</evidence>
<dbReference type="EMBL" id="CM007905">
    <property type="protein sequence ID" value="OTF91587.1"/>
    <property type="molecule type" value="Genomic_DNA"/>
</dbReference>
<dbReference type="Proteomes" id="UP000215914">
    <property type="component" value="Chromosome 16"/>
</dbReference>
<name>A0A251RYQ7_HELAN</name>
<keyword evidence="1" id="KW-0472">Membrane</keyword>
<reference evidence="2" key="3">
    <citation type="submission" date="2020-06" db="EMBL/GenBank/DDBJ databases">
        <title>Helianthus annuus Genome sequencing and assembly Release 2.</title>
        <authorList>
            <person name="Gouzy J."/>
            <person name="Langlade N."/>
            <person name="Munos S."/>
        </authorList>
    </citation>
    <scope>NUCLEOTIDE SEQUENCE</scope>
    <source>
        <tissue evidence="2">Leaves</tissue>
    </source>
</reference>
<feature type="transmembrane region" description="Helical" evidence="1">
    <location>
        <begin position="7"/>
        <end position="31"/>
    </location>
</feature>
<keyword evidence="1" id="KW-0812">Transmembrane</keyword>
<keyword evidence="4" id="KW-1185">Reference proteome</keyword>
<dbReference type="InParanoid" id="A0A251RYQ7"/>
<evidence type="ECO:0000313" key="4">
    <source>
        <dbReference type="Proteomes" id="UP000215914"/>
    </source>
</evidence>
<reference evidence="3" key="2">
    <citation type="submission" date="2017-02" db="EMBL/GenBank/DDBJ databases">
        <title>Sunflower complete genome.</title>
        <authorList>
            <person name="Langlade N."/>
            <person name="Munos S."/>
        </authorList>
    </citation>
    <scope>NUCLEOTIDE SEQUENCE [LARGE SCALE GENOMIC DNA]</scope>
    <source>
        <tissue evidence="3">Leaves</tissue>
    </source>
</reference>
<organism evidence="3 4">
    <name type="scientific">Helianthus annuus</name>
    <name type="common">Common sunflower</name>
    <dbReference type="NCBI Taxonomy" id="4232"/>
    <lineage>
        <taxon>Eukaryota</taxon>
        <taxon>Viridiplantae</taxon>
        <taxon>Streptophyta</taxon>
        <taxon>Embryophyta</taxon>
        <taxon>Tracheophyta</taxon>
        <taxon>Spermatophyta</taxon>
        <taxon>Magnoliopsida</taxon>
        <taxon>eudicotyledons</taxon>
        <taxon>Gunneridae</taxon>
        <taxon>Pentapetalae</taxon>
        <taxon>asterids</taxon>
        <taxon>campanulids</taxon>
        <taxon>Asterales</taxon>
        <taxon>Asteraceae</taxon>
        <taxon>Asteroideae</taxon>
        <taxon>Heliantheae alliance</taxon>
        <taxon>Heliantheae</taxon>
        <taxon>Helianthus</taxon>
    </lineage>
</organism>
<protein>
    <submittedName>
        <fullName evidence="3">Uncharacterized protein</fullName>
    </submittedName>
</protein>
<sequence>MTCKLCFFDVLCTFVCFFVRFVVYTCLHMRLLSSISHCRNNTTKALTSVQHLFFLSLKLNAIIILDCLVLGL</sequence>
<evidence type="ECO:0000313" key="2">
    <source>
        <dbReference type="EMBL" id="KAF5778470.1"/>
    </source>
</evidence>
<dbReference type="AlphaFoldDB" id="A0A251RYQ7"/>
<reference evidence="2 4" key="1">
    <citation type="journal article" date="2017" name="Nature">
        <title>The sunflower genome provides insights into oil metabolism, flowering and Asterid evolution.</title>
        <authorList>
            <person name="Badouin H."/>
            <person name="Gouzy J."/>
            <person name="Grassa C.J."/>
            <person name="Murat F."/>
            <person name="Staton S.E."/>
            <person name="Cottret L."/>
            <person name="Lelandais-Briere C."/>
            <person name="Owens G.L."/>
            <person name="Carrere S."/>
            <person name="Mayjonade B."/>
            <person name="Legrand L."/>
            <person name="Gill N."/>
            <person name="Kane N.C."/>
            <person name="Bowers J.E."/>
            <person name="Hubner S."/>
            <person name="Bellec A."/>
            <person name="Berard A."/>
            <person name="Berges H."/>
            <person name="Blanchet N."/>
            <person name="Boniface M.C."/>
            <person name="Brunel D."/>
            <person name="Catrice O."/>
            <person name="Chaidir N."/>
            <person name="Claudel C."/>
            <person name="Donnadieu C."/>
            <person name="Faraut T."/>
            <person name="Fievet G."/>
            <person name="Helmstetter N."/>
            <person name="King M."/>
            <person name="Knapp S.J."/>
            <person name="Lai Z."/>
            <person name="Le Paslier M.C."/>
            <person name="Lippi Y."/>
            <person name="Lorenzon L."/>
            <person name="Mandel J.R."/>
            <person name="Marage G."/>
            <person name="Marchand G."/>
            <person name="Marquand E."/>
            <person name="Bret-Mestries E."/>
            <person name="Morien E."/>
            <person name="Nambeesan S."/>
            <person name="Nguyen T."/>
            <person name="Pegot-Espagnet P."/>
            <person name="Pouilly N."/>
            <person name="Raftis F."/>
            <person name="Sallet E."/>
            <person name="Schiex T."/>
            <person name="Thomas J."/>
            <person name="Vandecasteele C."/>
            <person name="Vares D."/>
            <person name="Vear F."/>
            <person name="Vautrin S."/>
            <person name="Crespi M."/>
            <person name="Mangin B."/>
            <person name="Burke J.M."/>
            <person name="Salse J."/>
            <person name="Munos S."/>
            <person name="Vincourt P."/>
            <person name="Rieseberg L.H."/>
            <person name="Langlade N.B."/>
        </authorList>
    </citation>
    <scope>NUCLEOTIDE SEQUENCE [LARGE SCALE GENOMIC DNA]</scope>
    <source>
        <strain evidence="4">cv. SF193</strain>
        <tissue evidence="2">Leaves</tissue>
    </source>
</reference>
<evidence type="ECO:0000256" key="1">
    <source>
        <dbReference type="SAM" id="Phobius"/>
    </source>
</evidence>